<dbReference type="Proteomes" id="UP000236161">
    <property type="component" value="Unassembled WGS sequence"/>
</dbReference>
<dbReference type="Pfam" id="PF10358">
    <property type="entry name" value="NT-C2"/>
    <property type="match status" value="1"/>
</dbReference>
<gene>
    <name evidence="4" type="ORF">AXF42_Ash020127</name>
</gene>
<evidence type="ECO:0000259" key="3">
    <source>
        <dbReference type="PROSITE" id="PS51840"/>
    </source>
</evidence>
<feature type="region of interest" description="Disordered" evidence="1">
    <location>
        <begin position="89"/>
        <end position="156"/>
    </location>
</feature>
<dbReference type="Pfam" id="PF21745">
    <property type="entry name" value="PMI1_PMIR1-2_C"/>
    <property type="match status" value="1"/>
</dbReference>
<dbReference type="InterPro" id="IPR039614">
    <property type="entry name" value="PMI1-like"/>
</dbReference>
<name>A0A2I0A3Q3_9ASPA</name>
<feature type="compositionally biased region" description="Polar residues" evidence="1">
    <location>
        <begin position="89"/>
        <end position="112"/>
    </location>
</feature>
<dbReference type="PANTHER" id="PTHR33414">
    <property type="entry name" value="PROTEIN PLASTID MOVEMENT IMPAIRED 1-RELATED 1"/>
    <property type="match status" value="1"/>
</dbReference>
<dbReference type="InterPro" id="IPR019448">
    <property type="entry name" value="NT-C2"/>
</dbReference>
<dbReference type="STRING" id="1088818.A0A2I0A3Q3"/>
<dbReference type="EMBL" id="KZ452028">
    <property type="protein sequence ID" value="PKA50182.1"/>
    <property type="molecule type" value="Genomic_DNA"/>
</dbReference>
<feature type="domain" description="C2 NT-type" evidence="3">
    <location>
        <begin position="167"/>
        <end position="321"/>
    </location>
</feature>
<dbReference type="PROSITE" id="PS51840">
    <property type="entry name" value="C2_NT"/>
    <property type="match status" value="1"/>
</dbReference>
<dbReference type="PANTHER" id="PTHR33414:SF2">
    <property type="entry name" value="PROTEIN PLASTID MOVEMENT IMPAIRED 1"/>
    <property type="match status" value="1"/>
</dbReference>
<evidence type="ECO:0000313" key="4">
    <source>
        <dbReference type="EMBL" id="PKA50182.1"/>
    </source>
</evidence>
<proteinExistence type="predicted"/>
<keyword evidence="2" id="KW-0812">Transmembrane</keyword>
<feature type="transmembrane region" description="Helical" evidence="2">
    <location>
        <begin position="21"/>
        <end position="40"/>
    </location>
</feature>
<protein>
    <recommendedName>
        <fullName evidence="3">C2 NT-type domain-containing protein</fullName>
    </recommendedName>
</protein>
<evidence type="ECO:0000256" key="1">
    <source>
        <dbReference type="SAM" id="MobiDB-lite"/>
    </source>
</evidence>
<evidence type="ECO:0000256" key="2">
    <source>
        <dbReference type="SAM" id="Phobius"/>
    </source>
</evidence>
<evidence type="ECO:0000313" key="5">
    <source>
        <dbReference type="Proteomes" id="UP000236161"/>
    </source>
</evidence>
<keyword evidence="2" id="KW-0472">Membrane</keyword>
<dbReference type="AlphaFoldDB" id="A0A2I0A3Q3"/>
<dbReference type="OrthoDB" id="656546at2759"/>
<reference evidence="4 5" key="1">
    <citation type="journal article" date="2017" name="Nature">
        <title>The Apostasia genome and the evolution of orchids.</title>
        <authorList>
            <person name="Zhang G.Q."/>
            <person name="Liu K.W."/>
            <person name="Li Z."/>
            <person name="Lohaus R."/>
            <person name="Hsiao Y.Y."/>
            <person name="Niu S.C."/>
            <person name="Wang J.Y."/>
            <person name="Lin Y.C."/>
            <person name="Xu Q."/>
            <person name="Chen L.J."/>
            <person name="Yoshida K."/>
            <person name="Fujiwara S."/>
            <person name="Wang Z.W."/>
            <person name="Zhang Y.Q."/>
            <person name="Mitsuda N."/>
            <person name="Wang M."/>
            <person name="Liu G.H."/>
            <person name="Pecoraro L."/>
            <person name="Huang H.X."/>
            <person name="Xiao X.J."/>
            <person name="Lin M."/>
            <person name="Wu X.Y."/>
            <person name="Wu W.L."/>
            <person name="Chen Y.Y."/>
            <person name="Chang S.B."/>
            <person name="Sakamoto S."/>
            <person name="Ohme-Takagi M."/>
            <person name="Yagi M."/>
            <person name="Zeng S.J."/>
            <person name="Shen C.Y."/>
            <person name="Yeh C.M."/>
            <person name="Luo Y.B."/>
            <person name="Tsai W.C."/>
            <person name="Van de Peer Y."/>
            <person name="Liu Z.J."/>
        </authorList>
    </citation>
    <scope>NUCLEOTIDE SEQUENCE [LARGE SCALE GENOMIC DNA]</scope>
    <source>
        <strain evidence="5">cv. Shenzhen</strain>
        <tissue evidence="4">Stem</tissue>
    </source>
</reference>
<keyword evidence="5" id="KW-1185">Reference proteome</keyword>
<feature type="compositionally biased region" description="Low complexity" evidence="1">
    <location>
        <begin position="334"/>
        <end position="356"/>
    </location>
</feature>
<keyword evidence="2" id="KW-1133">Transmembrane helix</keyword>
<sequence>MHRTCKSGAIRLVSRPAFIQYLWHLVSIIKTLISTFVPPLQPQNLHLPLNSSCIYFRPMADTHNNKLLQELDALSQSLYQAHTSRRTTSLVLPRSANTGHGYSIPTGATASDQRPRSRRLSMSPFRSRPKSDSVDEPPVVAKPQLSSTTSDGSERKGLWSWKPLRALSHIGMHRISILLSVEVIAVQDLPASMNGLRLAIGVRKKEAKDGTVQTMPARVIQGAADFEETLFIRSHVYCSGGGSSGKPLKFEPRPFLVSAIAVDAPELDFGRNTVDLSFLVKESMERSLEGSRIRQWDTAFKLSGKAKGGELVLKLGFQIMEDGGIGIYNQAAQASSPSSSSSFARRQSKSSFSISSPKVKENNPAADLKGIEEFNLDDEPPPAPSNSQEPEGKAEDLDLPEFEVVDKGIEEEAVEVASDQAVGDEASTSSDVVKEVVHDSAHLVRLTELDSIAKQIKALESIMVGDGQNGEEEETHKLNAEEETVTREFLHMLELEGNGEVKKFPVKSPAKEGKNYLSDLGKGLGSVVQTRDGGYLAAINPLEAEVAKKETPKLAMQISRALIIHESIGGFELFQKLAAKGLEELGSKLLSLAAMDELAGKTAEQIAFEGIASAIVSGRNKEIATSAAAKSLAAVKSMLTAMNEGRKERIETGIWNVREEKLTSMEEILCFSLQKIESMAVEGLKLQAEIAEEKAPFEVSPLADSESYGRWPLSSAEPIESYEKKGHGGVEMCTLLVWFSFEIR</sequence>
<accession>A0A2I0A3Q3</accession>
<dbReference type="InterPro" id="IPR048972">
    <property type="entry name" value="PMI1_PMIR1-2_C"/>
</dbReference>
<feature type="region of interest" description="Disordered" evidence="1">
    <location>
        <begin position="334"/>
        <end position="398"/>
    </location>
</feature>
<organism evidence="4 5">
    <name type="scientific">Apostasia shenzhenica</name>
    <dbReference type="NCBI Taxonomy" id="1088818"/>
    <lineage>
        <taxon>Eukaryota</taxon>
        <taxon>Viridiplantae</taxon>
        <taxon>Streptophyta</taxon>
        <taxon>Embryophyta</taxon>
        <taxon>Tracheophyta</taxon>
        <taxon>Spermatophyta</taxon>
        <taxon>Magnoliopsida</taxon>
        <taxon>Liliopsida</taxon>
        <taxon>Asparagales</taxon>
        <taxon>Orchidaceae</taxon>
        <taxon>Apostasioideae</taxon>
        <taxon>Apostasia</taxon>
    </lineage>
</organism>